<gene>
    <name evidence="1" type="ORF">BFLFYP10_02051</name>
</gene>
<sequence length="112" mass="12708">MVKQQKKKKLPHRVQLNKAADAYAEEGRELSGEMLDQDEAFDARSCGFTSGANWEQEQIIPIAVEAYRVSCFLHDAITGRCAHQDIVRKCDGNCIPVQRFKKNLKSLILDDK</sequence>
<dbReference type="AlphaFoldDB" id="A0A6N2V731"/>
<proteinExistence type="predicted"/>
<name>A0A6N2V731_9BACE</name>
<evidence type="ECO:0000313" key="1">
    <source>
        <dbReference type="EMBL" id="VYT25988.1"/>
    </source>
</evidence>
<organism evidence="1">
    <name type="scientific">Bacteroides faecis</name>
    <dbReference type="NCBI Taxonomy" id="674529"/>
    <lineage>
        <taxon>Bacteria</taxon>
        <taxon>Pseudomonadati</taxon>
        <taxon>Bacteroidota</taxon>
        <taxon>Bacteroidia</taxon>
        <taxon>Bacteroidales</taxon>
        <taxon>Bacteroidaceae</taxon>
        <taxon>Bacteroides</taxon>
    </lineage>
</organism>
<dbReference type="RefSeq" id="WP_156729934.1">
    <property type="nucleotide sequence ID" value="NZ_CACRSZ010000049.1"/>
</dbReference>
<reference evidence="1" key="1">
    <citation type="submission" date="2019-11" db="EMBL/GenBank/DDBJ databases">
        <authorList>
            <person name="Feng L."/>
        </authorList>
    </citation>
    <scope>NUCLEOTIDE SEQUENCE</scope>
    <source>
        <strain evidence="1">BfaecisLFYP10</strain>
    </source>
</reference>
<protein>
    <submittedName>
        <fullName evidence="1">Uncharacterized protein</fullName>
    </submittedName>
</protein>
<accession>A0A6N2V731</accession>
<dbReference type="EMBL" id="CACRSZ010000049">
    <property type="protein sequence ID" value="VYT25988.1"/>
    <property type="molecule type" value="Genomic_DNA"/>
</dbReference>